<dbReference type="EMBL" id="BSDO01000002">
    <property type="protein sequence ID" value="GLI22221.1"/>
    <property type="molecule type" value="Genomic_DNA"/>
</dbReference>
<dbReference type="Proteomes" id="UP001245370">
    <property type="component" value="Unassembled WGS sequence"/>
</dbReference>
<reference evidence="1" key="1">
    <citation type="submission" date="2022-12" db="EMBL/GenBank/DDBJ databases">
        <title>Reference genome sequencing for broad-spectrum identification of bacterial and archaeal isolates by mass spectrometry.</title>
        <authorList>
            <person name="Sekiguchi Y."/>
            <person name="Tourlousse D.M."/>
        </authorList>
    </citation>
    <scope>NUCLEOTIDE SEQUENCE</scope>
    <source>
        <strain evidence="1">301</strain>
    </source>
</reference>
<evidence type="ECO:0000313" key="4">
    <source>
        <dbReference type="Proteomes" id="UP001245370"/>
    </source>
</evidence>
<dbReference type="AlphaFoldDB" id="A0A9W6CLD7"/>
<dbReference type="Proteomes" id="UP001144397">
    <property type="component" value="Unassembled WGS sequence"/>
</dbReference>
<sequence length="151" mass="16393">MNATTSPATLLASASPLPFPLHPYGCRVEDVPATPLTHDGWSRRDCLNVDPPPPPGWYSIPHWVALTGYYRFGDFAAMPEVVSEWIGLPGGVEAGGSADHNGEEQAKALDLMATEGMAPIVWPAPKRMQEELGIATVLLFPDPVLRMLFKE</sequence>
<organism evidence="1 3">
    <name type="scientific">Xanthobacter flavus</name>
    <dbReference type="NCBI Taxonomy" id="281"/>
    <lineage>
        <taxon>Bacteria</taxon>
        <taxon>Pseudomonadati</taxon>
        <taxon>Pseudomonadota</taxon>
        <taxon>Alphaproteobacteria</taxon>
        <taxon>Hyphomicrobiales</taxon>
        <taxon>Xanthobacteraceae</taxon>
        <taxon>Xanthobacter</taxon>
    </lineage>
</organism>
<accession>A0A9W6CLD7</accession>
<comment type="caution">
    <text evidence="1">The sequence shown here is derived from an EMBL/GenBank/DDBJ whole genome shotgun (WGS) entry which is preliminary data.</text>
</comment>
<evidence type="ECO:0000313" key="3">
    <source>
        <dbReference type="Proteomes" id="UP001144397"/>
    </source>
</evidence>
<dbReference type="RefSeq" id="WP_281807272.1">
    <property type="nucleotide sequence ID" value="NZ_BSDO01000002.1"/>
</dbReference>
<evidence type="ECO:0000313" key="1">
    <source>
        <dbReference type="EMBL" id="GLI22221.1"/>
    </source>
</evidence>
<dbReference type="EMBL" id="JAVDPY010000001">
    <property type="protein sequence ID" value="MDR6332034.1"/>
    <property type="molecule type" value="Genomic_DNA"/>
</dbReference>
<proteinExistence type="predicted"/>
<reference evidence="2 4" key="2">
    <citation type="submission" date="2023-07" db="EMBL/GenBank/DDBJ databases">
        <title>Genomic Encyclopedia of Type Strains, Phase IV (KMG-IV): sequencing the most valuable type-strain genomes for metagenomic binning, comparative biology and taxonomic classification.</title>
        <authorList>
            <person name="Goeker M."/>
        </authorList>
    </citation>
    <scope>NUCLEOTIDE SEQUENCE [LARGE SCALE GENOMIC DNA]</scope>
    <source>
        <strain evidence="2 4">DSM 338</strain>
    </source>
</reference>
<evidence type="ECO:0000313" key="2">
    <source>
        <dbReference type="EMBL" id="MDR6332034.1"/>
    </source>
</evidence>
<name>A0A9W6CLD7_XANFL</name>
<keyword evidence="4" id="KW-1185">Reference proteome</keyword>
<dbReference type="GeneID" id="95762684"/>
<protein>
    <submittedName>
        <fullName evidence="1">Uncharacterized protein</fullName>
    </submittedName>
</protein>
<gene>
    <name evidence="2" type="ORF">GGQ86_000481</name>
    <name evidence="1" type="ORF">XFLAVUS301_18950</name>
</gene>